<reference evidence="1 2" key="1">
    <citation type="submission" date="2024-09" db="EMBL/GenBank/DDBJ databases">
        <title>Chromosome-scale assembly of Riccia fluitans.</title>
        <authorList>
            <person name="Paukszto L."/>
            <person name="Sawicki J."/>
            <person name="Karawczyk K."/>
            <person name="Piernik-Szablinska J."/>
            <person name="Szczecinska M."/>
            <person name="Mazdziarz M."/>
        </authorList>
    </citation>
    <scope>NUCLEOTIDE SEQUENCE [LARGE SCALE GENOMIC DNA]</scope>
    <source>
        <strain evidence="1">Rf_01</strain>
        <tissue evidence="1">Aerial parts of the thallus</tissue>
    </source>
</reference>
<sequence length="113" mass="12961">MEMEMEGDRMLEGNVEDEEYNLELWNDLNNINWLTESAALPKFREGDAGSNENGNEECQQCERNVRKEIDFMGNHYKMVILAMIVMSSATKVRHSFRTIGDLNLIDAVDGSEL</sequence>
<keyword evidence="2" id="KW-1185">Reference proteome</keyword>
<protein>
    <submittedName>
        <fullName evidence="1">Uncharacterized protein</fullName>
    </submittedName>
</protein>
<dbReference type="EMBL" id="JBHFFA010000004">
    <property type="protein sequence ID" value="KAL2629793.1"/>
    <property type="molecule type" value="Genomic_DNA"/>
</dbReference>
<evidence type="ECO:0000313" key="1">
    <source>
        <dbReference type="EMBL" id="KAL2629793.1"/>
    </source>
</evidence>
<evidence type="ECO:0000313" key="2">
    <source>
        <dbReference type="Proteomes" id="UP001605036"/>
    </source>
</evidence>
<accession>A0ABD1YG83</accession>
<organism evidence="1 2">
    <name type="scientific">Riccia fluitans</name>
    <dbReference type="NCBI Taxonomy" id="41844"/>
    <lineage>
        <taxon>Eukaryota</taxon>
        <taxon>Viridiplantae</taxon>
        <taxon>Streptophyta</taxon>
        <taxon>Embryophyta</taxon>
        <taxon>Marchantiophyta</taxon>
        <taxon>Marchantiopsida</taxon>
        <taxon>Marchantiidae</taxon>
        <taxon>Marchantiales</taxon>
        <taxon>Ricciaceae</taxon>
        <taxon>Riccia</taxon>
    </lineage>
</organism>
<proteinExistence type="predicted"/>
<dbReference type="Proteomes" id="UP001605036">
    <property type="component" value="Unassembled WGS sequence"/>
</dbReference>
<name>A0ABD1YG83_9MARC</name>
<gene>
    <name evidence="1" type="ORF">R1flu_014479</name>
</gene>
<dbReference type="AlphaFoldDB" id="A0ABD1YG83"/>
<comment type="caution">
    <text evidence="1">The sequence shown here is derived from an EMBL/GenBank/DDBJ whole genome shotgun (WGS) entry which is preliminary data.</text>
</comment>